<feature type="domain" description="Tf2-1-like SH3-like" evidence="2">
    <location>
        <begin position="302"/>
        <end position="351"/>
    </location>
</feature>
<evidence type="ECO:0000313" key="4">
    <source>
        <dbReference type="Proteomes" id="UP000257109"/>
    </source>
</evidence>
<proteinExistence type="predicted"/>
<dbReference type="Pfam" id="PF17921">
    <property type="entry name" value="Integrase_H2C2"/>
    <property type="match status" value="1"/>
</dbReference>
<evidence type="ECO:0000259" key="1">
    <source>
        <dbReference type="Pfam" id="PF17921"/>
    </source>
</evidence>
<evidence type="ECO:0000259" key="2">
    <source>
        <dbReference type="Pfam" id="PF24626"/>
    </source>
</evidence>
<organism evidence="3 4">
    <name type="scientific">Mucuna pruriens</name>
    <name type="common">Velvet bean</name>
    <name type="synonym">Dolichos pruriens</name>
    <dbReference type="NCBI Taxonomy" id="157652"/>
    <lineage>
        <taxon>Eukaryota</taxon>
        <taxon>Viridiplantae</taxon>
        <taxon>Streptophyta</taxon>
        <taxon>Embryophyta</taxon>
        <taxon>Tracheophyta</taxon>
        <taxon>Spermatophyta</taxon>
        <taxon>Magnoliopsida</taxon>
        <taxon>eudicotyledons</taxon>
        <taxon>Gunneridae</taxon>
        <taxon>Pentapetalae</taxon>
        <taxon>rosids</taxon>
        <taxon>fabids</taxon>
        <taxon>Fabales</taxon>
        <taxon>Fabaceae</taxon>
        <taxon>Papilionoideae</taxon>
        <taxon>50 kb inversion clade</taxon>
        <taxon>NPAAA clade</taxon>
        <taxon>indigoferoid/millettioid clade</taxon>
        <taxon>Phaseoleae</taxon>
        <taxon>Mucuna</taxon>
    </lineage>
</organism>
<feature type="non-terminal residue" evidence="3">
    <location>
        <position position="1"/>
    </location>
</feature>
<dbReference type="STRING" id="157652.A0A371IBJ0"/>
<dbReference type="EMBL" id="QJKJ01000472">
    <property type="protein sequence ID" value="RDY12412.1"/>
    <property type="molecule type" value="Genomic_DNA"/>
</dbReference>
<dbReference type="PANTHER" id="PTHR35046">
    <property type="entry name" value="ZINC KNUCKLE (CCHC-TYPE) FAMILY PROTEIN"/>
    <property type="match status" value="1"/>
</dbReference>
<sequence>GQGKLNKIHAKLIEFLEQFLYVIKHKQEKLSVVAYALSRRHTITTMLETKIYEKDIDFSEPFAMYVYAAFRDYYRHDGFLFIGKRLCANKLHWEMHEGCLMGHFGELKTFSVLNKHFFWPHSVHNICEKYLTCKVAKSKVSPHGLGRDFICVVVDKFSKMAHFIHCHKIDNAFHVTNLFFREVVRIHGLPRIIRLQVLRSLLDVFTGKACYKATLLHHLSFPNGWTNESSENNFMSTFEIFYSPFELVCGFNPFSPLDLFSLPVLPNCANDEGLSKAQFVQRLHDKARNANKGRKIVLFKEGDLLWVHWRKEKFSHLRRSKLFPRGDDLFKIITKINNNAYQFDMPQDFREALLSISLI</sequence>
<dbReference type="InterPro" id="IPR041588">
    <property type="entry name" value="Integrase_H2C2"/>
</dbReference>
<reference evidence="3" key="1">
    <citation type="submission" date="2018-05" db="EMBL/GenBank/DDBJ databases">
        <title>Draft genome of Mucuna pruriens seed.</title>
        <authorList>
            <person name="Nnadi N.E."/>
            <person name="Vos R."/>
            <person name="Hasami M.H."/>
            <person name="Devisetty U.K."/>
            <person name="Aguiy J.C."/>
        </authorList>
    </citation>
    <scope>NUCLEOTIDE SEQUENCE [LARGE SCALE GENOMIC DNA]</scope>
    <source>
        <strain evidence="3">JCA_2017</strain>
    </source>
</reference>
<gene>
    <name evidence="3" type="ORF">CR513_02805</name>
</gene>
<dbReference type="InterPro" id="IPR036397">
    <property type="entry name" value="RNaseH_sf"/>
</dbReference>
<dbReference type="InterPro" id="IPR056924">
    <property type="entry name" value="SH3_Tf2-1"/>
</dbReference>
<dbReference type="Gene3D" id="1.10.340.70">
    <property type="match status" value="1"/>
</dbReference>
<dbReference type="AlphaFoldDB" id="A0A371IBJ0"/>
<dbReference type="Proteomes" id="UP000257109">
    <property type="component" value="Unassembled WGS sequence"/>
</dbReference>
<dbReference type="GO" id="GO:0003676">
    <property type="term" value="F:nucleic acid binding"/>
    <property type="evidence" value="ECO:0007669"/>
    <property type="project" value="InterPro"/>
</dbReference>
<evidence type="ECO:0008006" key="5">
    <source>
        <dbReference type="Google" id="ProtNLM"/>
    </source>
</evidence>
<dbReference type="InterPro" id="IPR012337">
    <property type="entry name" value="RNaseH-like_sf"/>
</dbReference>
<dbReference type="Pfam" id="PF24626">
    <property type="entry name" value="SH3_Tf2-1"/>
    <property type="match status" value="1"/>
</dbReference>
<accession>A0A371IBJ0</accession>
<feature type="non-terminal residue" evidence="3">
    <location>
        <position position="359"/>
    </location>
</feature>
<dbReference type="PANTHER" id="PTHR35046:SF9">
    <property type="entry name" value="RNA-DIRECTED DNA POLYMERASE"/>
    <property type="match status" value="1"/>
</dbReference>
<feature type="domain" description="Integrase zinc-binding" evidence="1">
    <location>
        <begin position="90"/>
        <end position="138"/>
    </location>
</feature>
<comment type="caution">
    <text evidence="3">The sequence shown here is derived from an EMBL/GenBank/DDBJ whole genome shotgun (WGS) entry which is preliminary data.</text>
</comment>
<evidence type="ECO:0000313" key="3">
    <source>
        <dbReference type="EMBL" id="RDY12412.1"/>
    </source>
</evidence>
<keyword evidence="4" id="KW-1185">Reference proteome</keyword>
<protein>
    <recommendedName>
        <fullName evidence="5">Integrase zinc-binding domain-containing protein</fullName>
    </recommendedName>
</protein>
<dbReference type="SUPFAM" id="SSF53098">
    <property type="entry name" value="Ribonuclease H-like"/>
    <property type="match status" value="1"/>
</dbReference>
<dbReference type="Gene3D" id="3.30.420.10">
    <property type="entry name" value="Ribonuclease H-like superfamily/Ribonuclease H"/>
    <property type="match status" value="1"/>
</dbReference>
<name>A0A371IBJ0_MUCPR</name>